<gene>
    <name evidence="7" type="primary">msrQ</name>
    <name evidence="9" type="ORF">CWS72_19740</name>
</gene>
<comment type="function">
    <text evidence="7">Part of the MsrPQ system that repairs oxidized periplasmic proteins containing methionine sulfoxide residues (Met-O), using respiratory chain electrons. Thus protects these proteins from oxidative-stress damage caused by reactive species of oxygen and chlorine generated by the host defense mechanisms. MsrPQ is essential for the maintenance of envelope integrity under bleach stress, rescuing a wide series of structurally unrelated periplasmic proteins from methionine oxidation. MsrQ provides electrons for reduction to the reductase catalytic subunit MsrP, using the quinone pool of the respiratory chain.</text>
</comment>
<evidence type="ECO:0000256" key="6">
    <source>
        <dbReference type="ARBA" id="ARBA00023136"/>
    </source>
</evidence>
<feature type="transmembrane region" description="Helical" evidence="7">
    <location>
        <begin position="65"/>
        <end position="83"/>
    </location>
</feature>
<feature type="domain" description="Ferric oxidoreductase" evidence="8">
    <location>
        <begin position="63"/>
        <end position="173"/>
    </location>
</feature>
<comment type="similarity">
    <text evidence="7">Belongs to the MsrQ family.</text>
</comment>
<evidence type="ECO:0000256" key="4">
    <source>
        <dbReference type="ARBA" id="ARBA00022989"/>
    </source>
</evidence>
<protein>
    <recommendedName>
        <fullName evidence="7">Protein-methionine-sulfoxide reductase heme-binding subunit MsrQ</fullName>
    </recommendedName>
    <alternativeName>
        <fullName evidence="7">Flavocytochrome MsrQ</fullName>
    </alternativeName>
</protein>
<evidence type="ECO:0000256" key="5">
    <source>
        <dbReference type="ARBA" id="ARBA00023004"/>
    </source>
</evidence>
<keyword evidence="5 7" id="KW-0408">Iron</keyword>
<dbReference type="Proteomes" id="UP000233293">
    <property type="component" value="Unassembled WGS sequence"/>
</dbReference>
<dbReference type="PANTHER" id="PTHR36964">
    <property type="entry name" value="PROTEIN-METHIONINE-SULFOXIDE REDUCTASE HEME-BINDING SUBUNIT MSRQ"/>
    <property type="match status" value="1"/>
</dbReference>
<name>A0A2N3PR71_9PROT</name>
<accession>A0A2N3PR71</accession>
<keyword evidence="4 7" id="KW-1133">Transmembrane helix</keyword>
<evidence type="ECO:0000313" key="10">
    <source>
        <dbReference type="Proteomes" id="UP000233293"/>
    </source>
</evidence>
<keyword evidence="3 7" id="KW-0812">Transmembrane</keyword>
<dbReference type="GO" id="GO:0046872">
    <property type="term" value="F:metal ion binding"/>
    <property type="evidence" value="ECO:0007669"/>
    <property type="project" value="UniProtKB-KW"/>
</dbReference>
<feature type="transmembrane region" description="Helical" evidence="7">
    <location>
        <begin position="133"/>
        <end position="153"/>
    </location>
</feature>
<evidence type="ECO:0000256" key="7">
    <source>
        <dbReference type="HAMAP-Rule" id="MF_01207"/>
    </source>
</evidence>
<comment type="caution">
    <text evidence="9">The sequence shown here is derived from an EMBL/GenBank/DDBJ whole genome shotgun (WGS) entry which is preliminary data.</text>
</comment>
<evidence type="ECO:0000256" key="3">
    <source>
        <dbReference type="ARBA" id="ARBA00022692"/>
    </source>
</evidence>
<dbReference type="InterPro" id="IPR013130">
    <property type="entry name" value="Fe3_Rdtase_TM_dom"/>
</dbReference>
<keyword evidence="10" id="KW-1185">Reference proteome</keyword>
<dbReference type="HAMAP" id="MF_01207">
    <property type="entry name" value="MsrQ"/>
    <property type="match status" value="1"/>
</dbReference>
<dbReference type="EMBL" id="PIUM01000026">
    <property type="protein sequence ID" value="PKU22884.1"/>
    <property type="molecule type" value="Genomic_DNA"/>
</dbReference>
<dbReference type="GO" id="GO:0030091">
    <property type="term" value="P:protein repair"/>
    <property type="evidence" value="ECO:0007669"/>
    <property type="project" value="UniProtKB-UniRule"/>
</dbReference>
<evidence type="ECO:0000256" key="2">
    <source>
        <dbReference type="ARBA" id="ARBA00022448"/>
    </source>
</evidence>
<dbReference type="GO" id="GO:0005886">
    <property type="term" value="C:plasma membrane"/>
    <property type="evidence" value="ECO:0007669"/>
    <property type="project" value="UniProtKB-SubCell"/>
</dbReference>
<dbReference type="GO" id="GO:0016679">
    <property type="term" value="F:oxidoreductase activity, acting on diphenols and related substances as donors"/>
    <property type="evidence" value="ECO:0007669"/>
    <property type="project" value="TreeGrafter"/>
</dbReference>
<comment type="cofactor">
    <cofactor evidence="7">
        <name>FMN</name>
        <dbReference type="ChEBI" id="CHEBI:58210"/>
    </cofactor>
    <text evidence="7">Binds 1 FMN per subunit.</text>
</comment>
<dbReference type="AlphaFoldDB" id="A0A2N3PR71"/>
<feature type="transmembrane region" description="Helical" evidence="7">
    <location>
        <begin position="188"/>
        <end position="208"/>
    </location>
</feature>
<keyword evidence="7" id="KW-0349">Heme</keyword>
<evidence type="ECO:0000313" key="9">
    <source>
        <dbReference type="EMBL" id="PKU22884.1"/>
    </source>
</evidence>
<dbReference type="GO" id="GO:0010181">
    <property type="term" value="F:FMN binding"/>
    <property type="evidence" value="ECO:0007669"/>
    <property type="project" value="UniProtKB-UniRule"/>
</dbReference>
<keyword evidence="7" id="KW-0249">Electron transport</keyword>
<comment type="subcellular location">
    <subcellularLocation>
        <location evidence="7">Cell membrane</location>
        <topology evidence="7">Multi-pass membrane protein</topology>
    </subcellularLocation>
    <subcellularLocation>
        <location evidence="1">Membrane</location>
        <topology evidence="1">Multi-pass membrane protein</topology>
    </subcellularLocation>
</comment>
<keyword evidence="6 7" id="KW-0472">Membrane</keyword>
<proteinExistence type="inferred from homology"/>
<keyword evidence="7" id="KW-0479">Metal-binding</keyword>
<comment type="cofactor">
    <cofactor evidence="7">
        <name>heme b</name>
        <dbReference type="ChEBI" id="CHEBI:60344"/>
    </cofactor>
    <text evidence="7">Binds 1 heme b (iron(II)-protoporphyrin IX) group per subunit.</text>
</comment>
<dbReference type="Pfam" id="PF01794">
    <property type="entry name" value="Ferric_reduct"/>
    <property type="match status" value="1"/>
</dbReference>
<dbReference type="OrthoDB" id="9788328at2"/>
<evidence type="ECO:0000259" key="8">
    <source>
        <dbReference type="Pfam" id="PF01794"/>
    </source>
</evidence>
<dbReference type="RefSeq" id="WP_101252357.1">
    <property type="nucleotide sequence ID" value="NZ_PIUM01000026.1"/>
</dbReference>
<reference evidence="10" key="1">
    <citation type="submission" date="2017-12" db="EMBL/GenBank/DDBJ databases">
        <title>Draft genome sequence of Telmatospirillum siberiense 26-4b1T, an acidotolerant peatland alphaproteobacterium potentially involved in sulfur cycling.</title>
        <authorList>
            <person name="Hausmann B."/>
            <person name="Pjevac P."/>
            <person name="Schreck K."/>
            <person name="Herbold C.W."/>
            <person name="Daims H."/>
            <person name="Wagner M."/>
            <person name="Pester M."/>
            <person name="Loy A."/>
        </authorList>
    </citation>
    <scope>NUCLEOTIDE SEQUENCE [LARGE SCALE GENOMIC DNA]</scope>
    <source>
        <strain evidence="10">26-4b1</strain>
    </source>
</reference>
<feature type="transmembrane region" description="Helical" evidence="7">
    <location>
        <begin position="95"/>
        <end position="113"/>
    </location>
</feature>
<evidence type="ECO:0000256" key="1">
    <source>
        <dbReference type="ARBA" id="ARBA00004141"/>
    </source>
</evidence>
<organism evidence="9 10">
    <name type="scientific">Telmatospirillum siberiense</name>
    <dbReference type="NCBI Taxonomy" id="382514"/>
    <lineage>
        <taxon>Bacteria</taxon>
        <taxon>Pseudomonadati</taxon>
        <taxon>Pseudomonadota</taxon>
        <taxon>Alphaproteobacteria</taxon>
        <taxon>Rhodospirillales</taxon>
        <taxon>Rhodospirillaceae</taxon>
        <taxon>Telmatospirillum</taxon>
    </lineage>
</organism>
<comment type="subunit">
    <text evidence="7">Heterodimer of a catalytic subunit (MsrP) and a heme-binding subunit (MsrQ).</text>
</comment>
<keyword evidence="2 7" id="KW-0813">Transport</keyword>
<dbReference type="GO" id="GO:0020037">
    <property type="term" value="F:heme binding"/>
    <property type="evidence" value="ECO:0007669"/>
    <property type="project" value="UniProtKB-UniRule"/>
</dbReference>
<keyword evidence="7" id="KW-0285">Flavoprotein</keyword>
<keyword evidence="7" id="KW-1003">Cell membrane</keyword>
<feature type="transmembrane region" description="Helical" evidence="7">
    <location>
        <begin position="24"/>
        <end position="45"/>
    </location>
</feature>
<dbReference type="GO" id="GO:0009055">
    <property type="term" value="F:electron transfer activity"/>
    <property type="evidence" value="ECO:0007669"/>
    <property type="project" value="UniProtKB-UniRule"/>
</dbReference>
<sequence>MAADGGGVDLGGRRSSRPAFRWRSGVRAGIHVLCLIPLAVLMAAGIAGDLGANPIEAVIRSLGDWALRLLVVALAVTPARRLTGWAGLASYRRMIGLWAFAYAALHFAAYVVLDQFFDWAAIGREIVKHKFITAGMLAFALLLPLAATSTSAMIRRLGGRRWQRLHRLVYVAGPLAAIHYIWMVKADALQPMVYFVLILGLLCYRGVVKSRAGGWMRK</sequence>
<feature type="transmembrane region" description="Helical" evidence="7">
    <location>
        <begin position="165"/>
        <end position="182"/>
    </location>
</feature>
<dbReference type="InterPro" id="IPR022837">
    <property type="entry name" value="MsrQ-like"/>
</dbReference>
<keyword evidence="7" id="KW-0288">FMN</keyword>
<dbReference type="PANTHER" id="PTHR36964:SF1">
    <property type="entry name" value="PROTEIN-METHIONINE-SULFOXIDE REDUCTASE HEME-BINDING SUBUNIT MSRQ"/>
    <property type="match status" value="1"/>
</dbReference>